<proteinExistence type="predicted"/>
<evidence type="ECO:0000313" key="1">
    <source>
        <dbReference type="EMBL" id="KIY67118.1"/>
    </source>
</evidence>
<accession>A0A0D7B954</accession>
<organism evidence="1 2">
    <name type="scientific">Cylindrobasidium torrendii FP15055 ss-10</name>
    <dbReference type="NCBI Taxonomy" id="1314674"/>
    <lineage>
        <taxon>Eukaryota</taxon>
        <taxon>Fungi</taxon>
        <taxon>Dikarya</taxon>
        <taxon>Basidiomycota</taxon>
        <taxon>Agaricomycotina</taxon>
        <taxon>Agaricomycetes</taxon>
        <taxon>Agaricomycetidae</taxon>
        <taxon>Agaricales</taxon>
        <taxon>Marasmiineae</taxon>
        <taxon>Physalacriaceae</taxon>
        <taxon>Cylindrobasidium</taxon>
    </lineage>
</organism>
<dbReference type="OrthoDB" id="3256438at2759"/>
<gene>
    <name evidence="1" type="ORF">CYLTODRAFT_422815</name>
</gene>
<reference evidence="1 2" key="1">
    <citation type="journal article" date="2015" name="Fungal Genet. Biol.">
        <title>Evolution of novel wood decay mechanisms in Agaricales revealed by the genome sequences of Fistulina hepatica and Cylindrobasidium torrendii.</title>
        <authorList>
            <person name="Floudas D."/>
            <person name="Held B.W."/>
            <person name="Riley R."/>
            <person name="Nagy L.G."/>
            <person name="Koehler G."/>
            <person name="Ransdell A.S."/>
            <person name="Younus H."/>
            <person name="Chow J."/>
            <person name="Chiniquy J."/>
            <person name="Lipzen A."/>
            <person name="Tritt A."/>
            <person name="Sun H."/>
            <person name="Haridas S."/>
            <person name="LaButti K."/>
            <person name="Ohm R.A."/>
            <person name="Kues U."/>
            <person name="Blanchette R.A."/>
            <person name="Grigoriev I.V."/>
            <person name="Minto R.E."/>
            <person name="Hibbett D.S."/>
        </authorList>
    </citation>
    <scope>NUCLEOTIDE SEQUENCE [LARGE SCALE GENOMIC DNA]</scope>
    <source>
        <strain evidence="1 2">FP15055 ss-10</strain>
    </source>
</reference>
<dbReference type="AlphaFoldDB" id="A0A0D7B954"/>
<keyword evidence="2" id="KW-1185">Reference proteome</keyword>
<dbReference type="EMBL" id="KN880534">
    <property type="protein sequence ID" value="KIY67118.1"/>
    <property type="molecule type" value="Genomic_DNA"/>
</dbReference>
<protein>
    <submittedName>
        <fullName evidence="1">Uncharacterized protein</fullName>
    </submittedName>
</protein>
<dbReference type="Proteomes" id="UP000054007">
    <property type="component" value="Unassembled WGS sequence"/>
</dbReference>
<evidence type="ECO:0000313" key="2">
    <source>
        <dbReference type="Proteomes" id="UP000054007"/>
    </source>
</evidence>
<name>A0A0D7B954_9AGAR</name>
<sequence>MSLRRTHSYVSIADLPTRQSNTGALYITANKELRDSVEQSIAAYLRPITHPAPLRRSRSQTHNLAGLAASPIQPLHHQLCQPRPKPRRFPREPDLHRQAIQRCMRATSEGQKILNMGPRLAVNILTATQDLERMLHDENVDPTPCEDIIMEDCDAVCV</sequence>